<keyword evidence="4" id="KW-1185">Reference proteome</keyword>
<comment type="caution">
    <text evidence="3">The sequence shown here is derived from an EMBL/GenBank/DDBJ whole genome shotgun (WGS) entry which is preliminary data.</text>
</comment>
<dbReference type="InterPro" id="IPR032816">
    <property type="entry name" value="VTT_dom"/>
</dbReference>
<protein>
    <submittedName>
        <fullName evidence="3">DedA family membrane protein</fullName>
    </submittedName>
</protein>
<feature type="domain" description="VTT" evidence="2">
    <location>
        <begin position="33"/>
        <end position="148"/>
    </location>
</feature>
<evidence type="ECO:0000313" key="3">
    <source>
        <dbReference type="EMBL" id="TVP39112.1"/>
    </source>
</evidence>
<reference evidence="3 4" key="1">
    <citation type="journal article" date="2019" name="Front. Microbiol.">
        <title>Ammonia Oxidation by the Arctic Terrestrial Thaumarchaeote Candidatus Nitrosocosmicus arcticus Is Stimulated by Increasing Temperatures.</title>
        <authorList>
            <person name="Alves R.J.E."/>
            <person name="Kerou M."/>
            <person name="Zappe A."/>
            <person name="Bittner R."/>
            <person name="Abby S.S."/>
            <person name="Schmidt H.A."/>
            <person name="Pfeifer K."/>
            <person name="Schleper C."/>
        </authorList>
    </citation>
    <scope>NUCLEOTIDE SEQUENCE [LARGE SCALE GENOMIC DNA]</scope>
    <source>
        <strain evidence="3 4">Kfb</strain>
    </source>
</reference>
<evidence type="ECO:0000313" key="4">
    <source>
        <dbReference type="Proteomes" id="UP000315289"/>
    </source>
</evidence>
<sequence length="217" mass="24751">MEVFDFIHFIEGMDYLAVFLLTFISAVLIIVPIPYFPILMTAVLVTNLDPNLIVLLGALGAVSAKSIVYMISYYGTNIGNLKRNFNSEDYPETYRILRKYGGLTIFLAGITPIPDNIIFIPFGMYRYNPLKFILITFFSKMLLNIIVVWGTIIIGKPIIGNFSEMSLDINTLMVAVIISLVVFSILFVFFLKIKWAAFLERFFVKIKSLRKNKSRNS</sequence>
<keyword evidence="1" id="KW-1133">Transmembrane helix</keyword>
<feature type="transmembrane region" description="Helical" evidence="1">
    <location>
        <begin position="172"/>
        <end position="191"/>
    </location>
</feature>
<gene>
    <name evidence="3" type="ORF">NARC_200001</name>
</gene>
<dbReference type="Proteomes" id="UP000315289">
    <property type="component" value="Unassembled WGS sequence"/>
</dbReference>
<feature type="transmembrane region" description="Helical" evidence="1">
    <location>
        <begin position="15"/>
        <end position="45"/>
    </location>
</feature>
<feature type="transmembrane region" description="Helical" evidence="1">
    <location>
        <begin position="52"/>
        <end position="74"/>
    </location>
</feature>
<dbReference type="AlphaFoldDB" id="A0A557SR81"/>
<feature type="transmembrane region" description="Helical" evidence="1">
    <location>
        <begin position="132"/>
        <end position="152"/>
    </location>
</feature>
<feature type="transmembrane region" description="Helical" evidence="1">
    <location>
        <begin position="100"/>
        <end position="120"/>
    </location>
</feature>
<name>A0A557SR81_9ARCH</name>
<proteinExistence type="predicted"/>
<organism evidence="3 4">
    <name type="scientific">Candidatus Nitrosocosmicus arcticus</name>
    <dbReference type="NCBI Taxonomy" id="2035267"/>
    <lineage>
        <taxon>Archaea</taxon>
        <taxon>Nitrososphaerota</taxon>
        <taxon>Nitrososphaeria</taxon>
        <taxon>Nitrososphaerales</taxon>
        <taxon>Nitrososphaeraceae</taxon>
        <taxon>Candidatus Nitrosocosmicus</taxon>
    </lineage>
</organism>
<accession>A0A557SR81</accession>
<dbReference type="RefSeq" id="WP_144734463.1">
    <property type="nucleotide sequence ID" value="NZ_ML675593.1"/>
</dbReference>
<dbReference type="InterPro" id="IPR051311">
    <property type="entry name" value="DedA_domain"/>
</dbReference>
<keyword evidence="1" id="KW-0812">Transmembrane</keyword>
<dbReference type="OrthoDB" id="7862at2157"/>
<dbReference type="PANTHER" id="PTHR42709">
    <property type="entry name" value="ALKALINE PHOSPHATASE LIKE PROTEIN"/>
    <property type="match status" value="1"/>
</dbReference>
<dbReference type="PANTHER" id="PTHR42709:SF10">
    <property type="entry name" value="SNARE ASSOCIATED GOLGI PROTEIN"/>
    <property type="match status" value="1"/>
</dbReference>
<evidence type="ECO:0000256" key="1">
    <source>
        <dbReference type="SAM" id="Phobius"/>
    </source>
</evidence>
<dbReference type="EMBL" id="VOAH01000020">
    <property type="protein sequence ID" value="TVP39112.1"/>
    <property type="molecule type" value="Genomic_DNA"/>
</dbReference>
<dbReference type="Pfam" id="PF09335">
    <property type="entry name" value="VTT_dom"/>
    <property type="match status" value="1"/>
</dbReference>
<dbReference type="GO" id="GO:0005886">
    <property type="term" value="C:plasma membrane"/>
    <property type="evidence" value="ECO:0007669"/>
    <property type="project" value="TreeGrafter"/>
</dbReference>
<evidence type="ECO:0000259" key="2">
    <source>
        <dbReference type="Pfam" id="PF09335"/>
    </source>
</evidence>
<keyword evidence="1" id="KW-0472">Membrane</keyword>